<dbReference type="GO" id="GO:0050797">
    <property type="term" value="F:thymidylate synthase (FAD) activity"/>
    <property type="evidence" value="ECO:0007669"/>
    <property type="project" value="InterPro"/>
</dbReference>
<gene>
    <name evidence="1" type="ordered locus">Halha_0168</name>
</gene>
<dbReference type="RefSeq" id="WP_015325910.1">
    <property type="nucleotide sequence ID" value="NC_019978.1"/>
</dbReference>
<name>L0K4I6_HALHC</name>
<protein>
    <submittedName>
        <fullName evidence="1">Alternative thymidylate synthase</fullName>
    </submittedName>
</protein>
<dbReference type="EMBL" id="CP003359">
    <property type="protein sequence ID" value="AGB40182.1"/>
    <property type="molecule type" value="Genomic_DNA"/>
</dbReference>
<dbReference type="HOGENOM" id="CLU_949181_0_0_9"/>
<proteinExistence type="predicted"/>
<dbReference type="PATRIC" id="fig|748449.3.peg.149"/>
<dbReference type="Proteomes" id="UP000010880">
    <property type="component" value="Chromosome"/>
</dbReference>
<dbReference type="GO" id="GO:0006231">
    <property type="term" value="P:dTMP biosynthetic process"/>
    <property type="evidence" value="ECO:0007669"/>
    <property type="project" value="InterPro"/>
</dbReference>
<keyword evidence="2" id="KW-1185">Reference proteome</keyword>
<evidence type="ECO:0000313" key="2">
    <source>
        <dbReference type="Proteomes" id="UP000010880"/>
    </source>
</evidence>
<dbReference type="InterPro" id="IPR036098">
    <property type="entry name" value="Thymidylate_synthase_ThyX_sf"/>
</dbReference>
<dbReference type="PANTHER" id="PTHR34934">
    <property type="entry name" value="FLAVIN-DEPENDENT THYMIDYLATE SYNTHASE"/>
    <property type="match status" value="1"/>
</dbReference>
<organism evidence="1 2">
    <name type="scientific">Halobacteroides halobius (strain ATCC 35273 / DSM 5150 / MD-1)</name>
    <dbReference type="NCBI Taxonomy" id="748449"/>
    <lineage>
        <taxon>Bacteria</taxon>
        <taxon>Bacillati</taxon>
        <taxon>Bacillota</taxon>
        <taxon>Clostridia</taxon>
        <taxon>Halanaerobiales</taxon>
        <taxon>Halobacteroidaceae</taxon>
        <taxon>Halobacteroides</taxon>
    </lineage>
</organism>
<accession>L0K4I6</accession>
<dbReference type="GO" id="GO:0050660">
    <property type="term" value="F:flavin adenine dinucleotide binding"/>
    <property type="evidence" value="ECO:0007669"/>
    <property type="project" value="InterPro"/>
</dbReference>
<dbReference type="GO" id="GO:0070402">
    <property type="term" value="F:NADPH binding"/>
    <property type="evidence" value="ECO:0007669"/>
    <property type="project" value="TreeGrafter"/>
</dbReference>
<dbReference type="PANTHER" id="PTHR34934:SF1">
    <property type="entry name" value="FLAVIN-DEPENDENT THYMIDYLATE SYNTHASE"/>
    <property type="match status" value="1"/>
</dbReference>
<dbReference type="Pfam" id="PF02511">
    <property type="entry name" value="Thy1"/>
    <property type="match status" value="1"/>
</dbReference>
<sequence length="293" mass="34102">MTGDKLYELFSLLYNKELSDLFSEFKLEIRKQLPDSIIKLLPVSYNNNDLLEELYQAEFKKINVNNRMVLLDSFANLDLKVGLGAATSTSAQTPSQKLQLWGLEATSKAQGLAKRVLGYGHESIAEQARTTFGMMCSMVTYHQQIRHRLSENHREKLESLILDSDRDVCLPPTIKESIFKEDFLSLVRQFKKFRIYLYKKYNLDKILPFLLNCDQIKLIIATNARIDIEMLAERICRNAQWEIRELSTKKLKQLRELSNILYEKALPSCVYGKCKEGKLTCGKQQQMRKEWRS</sequence>
<dbReference type="SUPFAM" id="SSF69796">
    <property type="entry name" value="Thymidylate synthase-complementing protein Thy1"/>
    <property type="match status" value="1"/>
</dbReference>
<dbReference type="GO" id="GO:0004799">
    <property type="term" value="F:thymidylate synthase activity"/>
    <property type="evidence" value="ECO:0007669"/>
    <property type="project" value="TreeGrafter"/>
</dbReference>
<reference evidence="2" key="1">
    <citation type="submission" date="2012-02" db="EMBL/GenBank/DDBJ databases">
        <title>The complete genome of Halobacteroides halobius DSM 5150.</title>
        <authorList>
            <person name="Lucas S."/>
            <person name="Copeland A."/>
            <person name="Lapidus A."/>
            <person name="Glavina del Rio T."/>
            <person name="Dalin E."/>
            <person name="Tice H."/>
            <person name="Bruce D."/>
            <person name="Goodwin L."/>
            <person name="Pitluck S."/>
            <person name="Peters L."/>
            <person name="Mikhailova N."/>
            <person name="Gu W."/>
            <person name="Kyrpides N."/>
            <person name="Mavromatis K."/>
            <person name="Ivanova N."/>
            <person name="Brettin T."/>
            <person name="Detter J.C."/>
            <person name="Han C."/>
            <person name="Larimer F."/>
            <person name="Land M."/>
            <person name="Hauser L."/>
            <person name="Markowitz V."/>
            <person name="Cheng J.-F."/>
            <person name="Hugenholtz P."/>
            <person name="Woyke T."/>
            <person name="Wu D."/>
            <person name="Tindall B."/>
            <person name="Pomrenke H."/>
            <person name="Brambilla E."/>
            <person name="Klenk H.-P."/>
            <person name="Eisen J.A."/>
        </authorList>
    </citation>
    <scope>NUCLEOTIDE SEQUENCE [LARGE SCALE GENOMIC DNA]</scope>
    <source>
        <strain evidence="2">ATCC 35273 / DSM 5150 / MD-1</strain>
    </source>
</reference>
<dbReference type="InterPro" id="IPR003669">
    <property type="entry name" value="Thymidylate_synthase_ThyX"/>
</dbReference>
<dbReference type="CDD" id="cd20175">
    <property type="entry name" value="ThyX"/>
    <property type="match status" value="1"/>
</dbReference>
<dbReference type="PROSITE" id="PS51331">
    <property type="entry name" value="THYX"/>
    <property type="match status" value="1"/>
</dbReference>
<dbReference type="AlphaFoldDB" id="L0K4I6"/>
<dbReference type="KEGG" id="hhl:Halha_0168"/>
<dbReference type="Gene3D" id="3.30.1360.170">
    <property type="match status" value="1"/>
</dbReference>
<dbReference type="eggNOG" id="COG1351">
    <property type="taxonomic scope" value="Bacteria"/>
</dbReference>
<dbReference type="OrthoDB" id="9780625at2"/>
<dbReference type="STRING" id="748449.Halha_0168"/>
<evidence type="ECO:0000313" key="1">
    <source>
        <dbReference type="EMBL" id="AGB40182.1"/>
    </source>
</evidence>